<feature type="region of interest" description="Disordered" evidence="1">
    <location>
        <begin position="401"/>
        <end position="449"/>
    </location>
</feature>
<feature type="compositionally biased region" description="Low complexity" evidence="1">
    <location>
        <begin position="420"/>
        <end position="431"/>
    </location>
</feature>
<proteinExistence type="predicted"/>
<evidence type="ECO:0000313" key="2">
    <source>
        <dbReference type="EMBL" id="KAF5375027.1"/>
    </source>
</evidence>
<name>A0A8H5H1J1_9AGAR</name>
<reference evidence="2 3" key="1">
    <citation type="journal article" date="2020" name="ISME J.">
        <title>Uncovering the hidden diversity of litter-decomposition mechanisms in mushroom-forming fungi.</title>
        <authorList>
            <person name="Floudas D."/>
            <person name="Bentzer J."/>
            <person name="Ahren D."/>
            <person name="Johansson T."/>
            <person name="Persson P."/>
            <person name="Tunlid A."/>
        </authorList>
    </citation>
    <scope>NUCLEOTIDE SEQUENCE [LARGE SCALE GENOMIC DNA]</scope>
    <source>
        <strain evidence="2 3">CBS 291.85</strain>
    </source>
</reference>
<dbReference type="EMBL" id="JAACJM010000001">
    <property type="protein sequence ID" value="KAF5375027.1"/>
    <property type="molecule type" value="Genomic_DNA"/>
</dbReference>
<dbReference type="AlphaFoldDB" id="A0A8H5H1J1"/>
<evidence type="ECO:0000256" key="1">
    <source>
        <dbReference type="SAM" id="MobiDB-lite"/>
    </source>
</evidence>
<dbReference type="OrthoDB" id="3261881at2759"/>
<feature type="compositionally biased region" description="Basic residues" evidence="1">
    <location>
        <begin position="432"/>
        <end position="449"/>
    </location>
</feature>
<protein>
    <submittedName>
        <fullName evidence="2">Uncharacterized protein</fullName>
    </submittedName>
</protein>
<sequence>MSYATSSGVSSGIRPQAKAPRTKKCSTRFLSASEIARNKTHSETWQHYQGLEQANYNDIPEDLKADVHGVFNIAGRIPLSWVKKGSPIEGFATPGFLKFVRQAHKRNKDLFGEDDSSVDSGGLFIDISLVFAAWESLKEMANSKSKESWSEADYVAHVYTIIRQAGVKRSTRRNQRRVCLPQPIVHDGMDNEARRILGAKIVIPDCVVLIPQSLVKNLSDSKDSAFKRLKKHKIITRSGAPSKHTSFPYQATPFMSLPNAAGFEFASSFSEDKKPSHESMEDAYRQNRMSTASAVRHLHSLHVDAPVFGLTWAHTKVKAHVDWWRRSEDGPDQLVVYSATYSQQNEEKEWNLEDPADLLEVYFLLRNIDSFTIGSFRERVNQGVQRLLGAVVDEGKTFEPWRRSTESVKRPSRAQKENHSTSSNSSPASSPKHSKQKSGAPRRKNRSSH</sequence>
<comment type="caution">
    <text evidence="2">The sequence shown here is derived from an EMBL/GenBank/DDBJ whole genome shotgun (WGS) entry which is preliminary data.</text>
</comment>
<accession>A0A8H5H1J1</accession>
<organism evidence="2 3">
    <name type="scientific">Tetrapyrgos nigripes</name>
    <dbReference type="NCBI Taxonomy" id="182062"/>
    <lineage>
        <taxon>Eukaryota</taxon>
        <taxon>Fungi</taxon>
        <taxon>Dikarya</taxon>
        <taxon>Basidiomycota</taxon>
        <taxon>Agaricomycotina</taxon>
        <taxon>Agaricomycetes</taxon>
        <taxon>Agaricomycetidae</taxon>
        <taxon>Agaricales</taxon>
        <taxon>Marasmiineae</taxon>
        <taxon>Marasmiaceae</taxon>
        <taxon>Tetrapyrgos</taxon>
    </lineage>
</organism>
<keyword evidence="3" id="KW-1185">Reference proteome</keyword>
<evidence type="ECO:0000313" key="3">
    <source>
        <dbReference type="Proteomes" id="UP000559256"/>
    </source>
</evidence>
<feature type="compositionally biased region" description="Basic and acidic residues" evidence="1">
    <location>
        <begin position="401"/>
        <end position="419"/>
    </location>
</feature>
<dbReference type="Proteomes" id="UP000559256">
    <property type="component" value="Unassembled WGS sequence"/>
</dbReference>
<gene>
    <name evidence="2" type="ORF">D9758_000436</name>
</gene>
<feature type="region of interest" description="Disordered" evidence="1">
    <location>
        <begin position="1"/>
        <end position="23"/>
    </location>
</feature>
<feature type="compositionally biased region" description="Polar residues" evidence="1">
    <location>
        <begin position="1"/>
        <end position="10"/>
    </location>
</feature>